<dbReference type="InterPro" id="IPR010451">
    <property type="entry name" value="Acetoacetate_decarboxylase"/>
</dbReference>
<evidence type="ECO:0008006" key="3">
    <source>
        <dbReference type="Google" id="ProtNLM"/>
    </source>
</evidence>
<organism evidence="1 2">
    <name type="scientific">Saccharothrix tamanrassetensis</name>
    <dbReference type="NCBI Taxonomy" id="1051531"/>
    <lineage>
        <taxon>Bacteria</taxon>
        <taxon>Bacillati</taxon>
        <taxon>Actinomycetota</taxon>
        <taxon>Actinomycetes</taxon>
        <taxon>Pseudonocardiales</taxon>
        <taxon>Pseudonocardiaceae</taxon>
        <taxon>Saccharothrix</taxon>
    </lineage>
</organism>
<dbReference type="InterPro" id="IPR023375">
    <property type="entry name" value="ADC_dom_sf"/>
</dbReference>
<reference evidence="1 2" key="1">
    <citation type="submission" date="2020-08" db="EMBL/GenBank/DDBJ databases">
        <title>Genomic Encyclopedia of Type Strains, Phase III (KMG-III): the genomes of soil and plant-associated and newly described type strains.</title>
        <authorList>
            <person name="Whitman W."/>
        </authorList>
    </citation>
    <scope>NUCLEOTIDE SEQUENCE [LARGE SCALE GENOMIC DNA]</scope>
    <source>
        <strain evidence="1 2">CECT 8640</strain>
    </source>
</reference>
<keyword evidence="2" id="KW-1185">Reference proteome</keyword>
<dbReference type="EMBL" id="JACHJN010000005">
    <property type="protein sequence ID" value="MBB5957050.1"/>
    <property type="molecule type" value="Genomic_DNA"/>
</dbReference>
<dbReference type="Pfam" id="PF06314">
    <property type="entry name" value="ADC"/>
    <property type="match status" value="1"/>
</dbReference>
<comment type="caution">
    <text evidence="1">The sequence shown here is derived from an EMBL/GenBank/DDBJ whole genome shotgun (WGS) entry which is preliminary data.</text>
</comment>
<evidence type="ECO:0000313" key="1">
    <source>
        <dbReference type="EMBL" id="MBB5957050.1"/>
    </source>
</evidence>
<gene>
    <name evidence="1" type="ORF">FHS29_003643</name>
</gene>
<dbReference type="Proteomes" id="UP000547510">
    <property type="component" value="Unassembled WGS sequence"/>
</dbReference>
<evidence type="ECO:0000313" key="2">
    <source>
        <dbReference type="Proteomes" id="UP000547510"/>
    </source>
</evidence>
<dbReference type="SUPFAM" id="SSF160104">
    <property type="entry name" value="Acetoacetate decarboxylase-like"/>
    <property type="match status" value="1"/>
</dbReference>
<accession>A0A841CJ23</accession>
<proteinExistence type="predicted"/>
<dbReference type="AlphaFoldDB" id="A0A841CJ23"/>
<dbReference type="Gene3D" id="2.40.400.10">
    <property type="entry name" value="Acetoacetate decarboxylase-like"/>
    <property type="match status" value="1"/>
</dbReference>
<sequence length="212" mass="23047">MNTDGYPPEPWHLRGDGWATAWLVDSAALPVLPASVTPLALLGKAVVVTAFVDYQPGGVLAYRELLAAVLVRRGARIGLTIPRIWVDSPASRAGARALWGIPKDLARFDLTPAARFTASAHDGDHAIATARLTVPERWCPLRARTTIWQDAPEGLARTPLRVRGRVAPARSSWRIDATGPLGWLRAARPLFGLAITGFHLRFGPRHAPTPRQ</sequence>
<dbReference type="GO" id="GO:0016829">
    <property type="term" value="F:lyase activity"/>
    <property type="evidence" value="ECO:0007669"/>
    <property type="project" value="InterPro"/>
</dbReference>
<name>A0A841CJ23_9PSEU</name>
<dbReference type="RefSeq" id="WP_184691813.1">
    <property type="nucleotide sequence ID" value="NZ_JACHJN010000005.1"/>
</dbReference>
<protein>
    <recommendedName>
        <fullName evidence="3">Acetoacetate decarboxylase</fullName>
    </recommendedName>
</protein>